<proteinExistence type="predicted"/>
<dbReference type="SUPFAM" id="SSF117281">
    <property type="entry name" value="Kelch motif"/>
    <property type="match status" value="1"/>
</dbReference>
<sequence>METEVDFKQIGGTTDHAVVVVDEKLYIVGGSRNGRYLSDVQVFDLRSLTWSSLKLKTESSSTENIQEDDGSSLREAFPAISDHRMIKWGNKLLLIGGHSKKSSDNMSVRFIDLETHLCGVIDVSGNVLASRGGHSITLVGSRVLVFGGEDKNMRLCSRT</sequence>
<keyword evidence="2" id="KW-0677">Repeat</keyword>
<evidence type="ECO:0000256" key="1">
    <source>
        <dbReference type="ARBA" id="ARBA00022441"/>
    </source>
</evidence>
<dbReference type="PANTHER" id="PTHR46093:SF5">
    <property type="entry name" value="OS02G0822800 PROTEIN"/>
    <property type="match status" value="1"/>
</dbReference>
<dbReference type="Gramene" id="fgenesh1_pg.C_scaffold_1002261">
    <property type="protein sequence ID" value="fgenesh1_pg.C_scaffold_1002261"/>
    <property type="gene ID" value="fgenesh1_pg.C_scaffold_1002261"/>
</dbReference>
<dbReference type="Gene3D" id="2.120.10.80">
    <property type="entry name" value="Kelch-type beta propeller"/>
    <property type="match status" value="1"/>
</dbReference>
<keyword evidence="1" id="KW-0880">Kelch repeat</keyword>
<evidence type="ECO:0008006" key="5">
    <source>
        <dbReference type="Google" id="ProtNLM"/>
    </source>
</evidence>
<dbReference type="AlphaFoldDB" id="D7KPM1"/>
<dbReference type="PANTHER" id="PTHR46093">
    <property type="entry name" value="ACYL-COA-BINDING DOMAIN-CONTAINING PROTEIN 5"/>
    <property type="match status" value="1"/>
</dbReference>
<reference evidence="4" key="1">
    <citation type="journal article" date="2011" name="Nat. Genet.">
        <title>The Arabidopsis lyrata genome sequence and the basis of rapid genome size change.</title>
        <authorList>
            <person name="Hu T.T."/>
            <person name="Pattyn P."/>
            <person name="Bakker E.G."/>
            <person name="Cao J."/>
            <person name="Cheng J.-F."/>
            <person name="Clark R.M."/>
            <person name="Fahlgren N."/>
            <person name="Fawcett J.A."/>
            <person name="Grimwood J."/>
            <person name="Gundlach H."/>
            <person name="Haberer G."/>
            <person name="Hollister J.D."/>
            <person name="Ossowski S."/>
            <person name="Ottilar R.P."/>
            <person name="Salamov A.A."/>
            <person name="Schneeberger K."/>
            <person name="Spannagl M."/>
            <person name="Wang X."/>
            <person name="Yang L."/>
            <person name="Nasrallah M.E."/>
            <person name="Bergelson J."/>
            <person name="Carrington J.C."/>
            <person name="Gaut B.S."/>
            <person name="Schmutz J."/>
            <person name="Mayer K.F.X."/>
            <person name="Van de Peer Y."/>
            <person name="Grigoriev I.V."/>
            <person name="Nordborg M."/>
            <person name="Weigel D."/>
            <person name="Guo Y.-L."/>
        </authorList>
    </citation>
    <scope>NUCLEOTIDE SEQUENCE [LARGE SCALE GENOMIC DNA]</scope>
    <source>
        <strain evidence="4">cv. MN47</strain>
    </source>
</reference>
<dbReference type="InterPro" id="IPR015915">
    <property type="entry name" value="Kelch-typ_b-propeller"/>
</dbReference>
<protein>
    <recommendedName>
        <fullName evidence="5">Kelch repeat-containing protein</fullName>
    </recommendedName>
</protein>
<evidence type="ECO:0000256" key="2">
    <source>
        <dbReference type="ARBA" id="ARBA00022737"/>
    </source>
</evidence>
<dbReference type="HOGENOM" id="CLU_118281_1_0_1"/>
<dbReference type="STRING" id="81972.D7KPM1"/>
<dbReference type="Pfam" id="PF01344">
    <property type="entry name" value="Kelch_1"/>
    <property type="match status" value="1"/>
</dbReference>
<dbReference type="EMBL" id="GL348713">
    <property type="protein sequence ID" value="EFH66882.1"/>
    <property type="molecule type" value="Genomic_DNA"/>
</dbReference>
<gene>
    <name evidence="3" type="ORF">ARALYDRAFT_335696</name>
</gene>
<evidence type="ECO:0000313" key="3">
    <source>
        <dbReference type="EMBL" id="EFH66882.1"/>
    </source>
</evidence>
<keyword evidence="4" id="KW-1185">Reference proteome</keyword>
<evidence type="ECO:0000313" key="4">
    <source>
        <dbReference type="Proteomes" id="UP000008694"/>
    </source>
</evidence>
<dbReference type="eggNOG" id="KOG0379">
    <property type="taxonomic scope" value="Eukaryota"/>
</dbReference>
<name>D7KPM1_ARALL</name>
<accession>D7KPM1</accession>
<dbReference type="InterPro" id="IPR006652">
    <property type="entry name" value="Kelch_1"/>
</dbReference>
<dbReference type="Proteomes" id="UP000008694">
    <property type="component" value="Unassembled WGS sequence"/>
</dbReference>
<organism evidence="4">
    <name type="scientific">Arabidopsis lyrata subsp. lyrata</name>
    <name type="common">Lyre-leaved rock-cress</name>
    <dbReference type="NCBI Taxonomy" id="81972"/>
    <lineage>
        <taxon>Eukaryota</taxon>
        <taxon>Viridiplantae</taxon>
        <taxon>Streptophyta</taxon>
        <taxon>Embryophyta</taxon>
        <taxon>Tracheophyta</taxon>
        <taxon>Spermatophyta</taxon>
        <taxon>Magnoliopsida</taxon>
        <taxon>eudicotyledons</taxon>
        <taxon>Gunneridae</taxon>
        <taxon>Pentapetalae</taxon>
        <taxon>rosids</taxon>
        <taxon>malvids</taxon>
        <taxon>Brassicales</taxon>
        <taxon>Brassicaceae</taxon>
        <taxon>Camelineae</taxon>
        <taxon>Arabidopsis</taxon>
    </lineage>
</organism>